<reference evidence="1 2" key="1">
    <citation type="submission" date="2014-03" db="EMBL/GenBank/DDBJ databases">
        <title>Bradyrhizobium valentinum sp. nov., isolated from effective nodules of Lupinus mariae-josephae, a lupine endemic of basic-lime soils in Eastern Spain.</title>
        <authorList>
            <person name="Duran D."/>
            <person name="Rey L."/>
            <person name="Navarro A."/>
            <person name="Busquets A."/>
            <person name="Imperial J."/>
            <person name="Ruiz-Argueso T."/>
        </authorList>
    </citation>
    <scope>NUCLEOTIDE SEQUENCE [LARGE SCALE GENOMIC DNA]</scope>
    <source>
        <strain evidence="1 2">LmjM3</strain>
    </source>
</reference>
<dbReference type="Proteomes" id="UP000051913">
    <property type="component" value="Unassembled WGS sequence"/>
</dbReference>
<dbReference type="EMBL" id="LLXX01000143">
    <property type="protein sequence ID" value="KRR03124.1"/>
    <property type="molecule type" value="Genomic_DNA"/>
</dbReference>
<comment type="caution">
    <text evidence="1">The sequence shown here is derived from an EMBL/GenBank/DDBJ whole genome shotgun (WGS) entry which is preliminary data.</text>
</comment>
<organism evidence="1 2">
    <name type="scientific">Bradyrhizobium valentinum</name>
    <dbReference type="NCBI Taxonomy" id="1518501"/>
    <lineage>
        <taxon>Bacteria</taxon>
        <taxon>Pseudomonadati</taxon>
        <taxon>Pseudomonadota</taxon>
        <taxon>Alphaproteobacteria</taxon>
        <taxon>Hyphomicrobiales</taxon>
        <taxon>Nitrobacteraceae</taxon>
        <taxon>Bradyrhizobium</taxon>
    </lineage>
</organism>
<dbReference type="AlphaFoldDB" id="A0A0R3M1U8"/>
<accession>A0A0R3M1U8</accession>
<evidence type="ECO:0000313" key="2">
    <source>
        <dbReference type="Proteomes" id="UP000051913"/>
    </source>
</evidence>
<sequence length="65" mass="7472">MEKLIDLLCGCRLPEAAFGFSAVYEFTKPLNKIRRSIQQALRLFAATQLHFNSRNGPRGDEIFDR</sequence>
<proteinExistence type="predicted"/>
<name>A0A0R3M1U8_9BRAD</name>
<evidence type="ECO:0000313" key="1">
    <source>
        <dbReference type="EMBL" id="KRR03124.1"/>
    </source>
</evidence>
<keyword evidence="2" id="KW-1185">Reference proteome</keyword>
<protein>
    <submittedName>
        <fullName evidence="1">Uncharacterized protein</fullName>
    </submittedName>
</protein>
<gene>
    <name evidence="1" type="ORF">CP49_04030</name>
</gene>